<proteinExistence type="predicted"/>
<evidence type="ECO:0000256" key="1">
    <source>
        <dbReference type="SAM" id="MobiDB-lite"/>
    </source>
</evidence>
<protein>
    <submittedName>
        <fullName evidence="4">Uncharacterized protein</fullName>
    </submittedName>
</protein>
<keyword evidence="3" id="KW-0732">Signal</keyword>
<dbReference type="AlphaFoldDB" id="A0AA40EGS6"/>
<name>A0AA40EGS6_9PEZI</name>
<evidence type="ECO:0000256" key="2">
    <source>
        <dbReference type="SAM" id="Phobius"/>
    </source>
</evidence>
<dbReference type="EMBL" id="JAUKUD010000007">
    <property type="protein sequence ID" value="KAK0737947.1"/>
    <property type="molecule type" value="Genomic_DNA"/>
</dbReference>
<feature type="transmembrane region" description="Helical" evidence="2">
    <location>
        <begin position="433"/>
        <end position="454"/>
    </location>
</feature>
<keyword evidence="5" id="KW-1185">Reference proteome</keyword>
<organism evidence="4 5">
    <name type="scientific">Schizothecium vesticola</name>
    <dbReference type="NCBI Taxonomy" id="314040"/>
    <lineage>
        <taxon>Eukaryota</taxon>
        <taxon>Fungi</taxon>
        <taxon>Dikarya</taxon>
        <taxon>Ascomycota</taxon>
        <taxon>Pezizomycotina</taxon>
        <taxon>Sordariomycetes</taxon>
        <taxon>Sordariomycetidae</taxon>
        <taxon>Sordariales</taxon>
        <taxon>Schizotheciaceae</taxon>
        <taxon>Schizothecium</taxon>
    </lineage>
</organism>
<feature type="region of interest" description="Disordered" evidence="1">
    <location>
        <begin position="509"/>
        <end position="531"/>
    </location>
</feature>
<keyword evidence="2" id="KW-0812">Transmembrane</keyword>
<evidence type="ECO:0000256" key="3">
    <source>
        <dbReference type="SAM" id="SignalP"/>
    </source>
</evidence>
<feature type="chain" id="PRO_5041213232" evidence="3">
    <location>
        <begin position="26"/>
        <end position="531"/>
    </location>
</feature>
<keyword evidence="2" id="KW-1133">Transmembrane helix</keyword>
<comment type="caution">
    <text evidence="4">The sequence shown here is derived from an EMBL/GenBank/DDBJ whole genome shotgun (WGS) entry which is preliminary data.</text>
</comment>
<gene>
    <name evidence="4" type="ORF">B0T18DRAFT_450044</name>
</gene>
<evidence type="ECO:0000313" key="4">
    <source>
        <dbReference type="EMBL" id="KAK0737947.1"/>
    </source>
</evidence>
<keyword evidence="2" id="KW-0472">Membrane</keyword>
<evidence type="ECO:0000313" key="5">
    <source>
        <dbReference type="Proteomes" id="UP001172155"/>
    </source>
</evidence>
<accession>A0AA40EGS6</accession>
<sequence>MARLRHFRLAISALLIAALSGTVLAPYTIKGASDVDKIKSCRTISRNIIITGLQGVIELANVETISGNVLVNLTQAKGGRVNPGGLKSKSLKDITGKLEITGPQQKNAAATSGFSFDLPALERIGNVSVTGSLLFNDGDMLHTFNSPRASVSNFIISGLRGDFVSDIKTIPTELRAAGADNLLTVSLPSLDSLGALILTNNPRLTSISSTLTTAQRIEIHSTGRASKLLLPNLATLGNTTTSPSSSTRPATLLLRDLADIQLPALRATHPSASSSGGIDITLGAFRDLALPALESIAAGGLRIASNTILDAVALPRLASVGGRLNVTDNENLVEFKANALKTVESVRLEGNFTKVEMFGLEAIANGFYLAGDKTMDCSWFDEHLPGGVLKGGSYECKGNHTRPEKAREPEGGDKGVVAPVKEEEGGLTGKAKVGLGVGLGVLAAVVGLGAWAWWKRRRQIQYEKEREVAIGLESRGEAGLGYRGGGYNPLGGGEMRDVRWGSGSFAVVPPTPSSRISEMDGLLPPRRELAG</sequence>
<dbReference type="Proteomes" id="UP001172155">
    <property type="component" value="Unassembled WGS sequence"/>
</dbReference>
<feature type="signal peptide" evidence="3">
    <location>
        <begin position="1"/>
        <end position="25"/>
    </location>
</feature>
<reference evidence="4" key="1">
    <citation type="submission" date="2023-06" db="EMBL/GenBank/DDBJ databases">
        <title>Genome-scale phylogeny and comparative genomics of the fungal order Sordariales.</title>
        <authorList>
            <consortium name="Lawrence Berkeley National Laboratory"/>
            <person name="Hensen N."/>
            <person name="Bonometti L."/>
            <person name="Westerberg I."/>
            <person name="Brannstrom I.O."/>
            <person name="Guillou S."/>
            <person name="Cros-Aarteil S."/>
            <person name="Calhoun S."/>
            <person name="Haridas S."/>
            <person name="Kuo A."/>
            <person name="Mondo S."/>
            <person name="Pangilinan J."/>
            <person name="Riley R."/>
            <person name="LaButti K."/>
            <person name="Andreopoulos B."/>
            <person name="Lipzen A."/>
            <person name="Chen C."/>
            <person name="Yanf M."/>
            <person name="Daum C."/>
            <person name="Ng V."/>
            <person name="Clum A."/>
            <person name="Steindorff A."/>
            <person name="Ohm R."/>
            <person name="Martin F."/>
            <person name="Silar P."/>
            <person name="Natvig D."/>
            <person name="Lalanne C."/>
            <person name="Gautier V."/>
            <person name="Ament-velasquez S.L."/>
            <person name="Kruys A."/>
            <person name="Hutchinson M.I."/>
            <person name="Powell A.J."/>
            <person name="Barry K."/>
            <person name="Miller A.N."/>
            <person name="Grigoriev I.V."/>
            <person name="Debuchy R."/>
            <person name="Gladieux P."/>
            <person name="Thoren M.H."/>
            <person name="Johannesson H."/>
        </authorList>
    </citation>
    <scope>NUCLEOTIDE SEQUENCE</scope>
    <source>
        <strain evidence="4">SMH3187-1</strain>
    </source>
</reference>